<proteinExistence type="predicted"/>
<organism evidence="1 2">
    <name type="scientific">Colletotrichum truncatum</name>
    <name type="common">Anthracnose fungus</name>
    <name type="synonym">Colletotrichum capsici</name>
    <dbReference type="NCBI Taxonomy" id="5467"/>
    <lineage>
        <taxon>Eukaryota</taxon>
        <taxon>Fungi</taxon>
        <taxon>Dikarya</taxon>
        <taxon>Ascomycota</taxon>
        <taxon>Pezizomycotina</taxon>
        <taxon>Sordariomycetes</taxon>
        <taxon>Hypocreomycetidae</taxon>
        <taxon>Glomerellales</taxon>
        <taxon>Glomerellaceae</taxon>
        <taxon>Colletotrichum</taxon>
        <taxon>Colletotrichum truncatum species complex</taxon>
    </lineage>
</organism>
<dbReference type="EMBL" id="VUJX02000019">
    <property type="protein sequence ID" value="KAL0929298.1"/>
    <property type="molecule type" value="Genomic_DNA"/>
</dbReference>
<sequence>MSTALEAPNSPEPNEAKTLAVVLQVVHRAHLNCLHLGDEGEDTFDIDAPIAWTFEGIEGLTRVGGSAMPVSLKVADADKVCASLRGLIQTLRANKAAKPAERQIRLYRALQTVSDMDGILRQLRAMQKTMRD</sequence>
<dbReference type="Proteomes" id="UP000805649">
    <property type="component" value="Unassembled WGS sequence"/>
</dbReference>
<reference evidence="1 2" key="1">
    <citation type="journal article" date="2020" name="Phytopathology">
        <title>Genome Sequence Resources of Colletotrichum truncatum, C. plurivorum, C. musicola, and C. sojae: Four Species Pathogenic to Soybean (Glycine max).</title>
        <authorList>
            <person name="Rogerio F."/>
            <person name="Boufleur T.R."/>
            <person name="Ciampi-Guillardi M."/>
            <person name="Sukno S.A."/>
            <person name="Thon M.R."/>
            <person name="Massola Junior N.S."/>
            <person name="Baroncelli R."/>
        </authorList>
    </citation>
    <scope>NUCLEOTIDE SEQUENCE [LARGE SCALE GENOMIC DNA]</scope>
    <source>
        <strain evidence="1 2">CMES1059</strain>
    </source>
</reference>
<protein>
    <submittedName>
        <fullName evidence="1">Uncharacterized protein</fullName>
    </submittedName>
</protein>
<gene>
    <name evidence="1" type="ORF">CTRU02_215751</name>
</gene>
<name>A0ACC3YBT5_COLTU</name>
<keyword evidence="2" id="KW-1185">Reference proteome</keyword>
<evidence type="ECO:0000313" key="1">
    <source>
        <dbReference type="EMBL" id="KAL0929298.1"/>
    </source>
</evidence>
<evidence type="ECO:0000313" key="2">
    <source>
        <dbReference type="Proteomes" id="UP000805649"/>
    </source>
</evidence>
<comment type="caution">
    <text evidence="1">The sequence shown here is derived from an EMBL/GenBank/DDBJ whole genome shotgun (WGS) entry which is preliminary data.</text>
</comment>
<accession>A0ACC3YBT5</accession>